<keyword evidence="3" id="KW-1185">Reference proteome</keyword>
<accession>A0A4P8QTJ0</accession>
<proteinExistence type="predicted"/>
<dbReference type="InterPro" id="IPR057084">
    <property type="entry name" value="Int_N"/>
</dbReference>
<dbReference type="Proteomes" id="UP000299580">
    <property type="component" value="Chromosome"/>
</dbReference>
<reference evidence="2 3" key="1">
    <citation type="submission" date="2018-11" db="EMBL/GenBank/DDBJ databases">
        <title>Genome sequences of Brenneria nigrifluens and Brenneria rubrifaciens.</title>
        <authorList>
            <person name="Poret-Peterson A.T."/>
            <person name="McClean A.E."/>
            <person name="Kluepfel D.A."/>
        </authorList>
    </citation>
    <scope>NUCLEOTIDE SEQUENCE [LARGE SCALE GENOMIC DNA]</scope>
    <source>
        <strain evidence="2 3">6D370</strain>
    </source>
</reference>
<sequence length="89" mass="10513">MGKLLATEFNGRLFSIYREKPLSGELARSETVRQVTPRTMNPELAYFRTIFNELLRLDEWNAPHPLAKIRLFKTEKREMAFISLNEIEK</sequence>
<feature type="domain" description="Phage integrase N-terminal" evidence="1">
    <location>
        <begin position="1"/>
        <end position="73"/>
    </location>
</feature>
<evidence type="ECO:0000313" key="2">
    <source>
        <dbReference type="EMBL" id="QCR07475.1"/>
    </source>
</evidence>
<dbReference type="EMBL" id="CP034035">
    <property type="protein sequence ID" value="QCR07475.1"/>
    <property type="molecule type" value="Genomic_DNA"/>
</dbReference>
<evidence type="ECO:0000259" key="1">
    <source>
        <dbReference type="Pfam" id="PF24624"/>
    </source>
</evidence>
<dbReference type="Pfam" id="PF24624">
    <property type="entry name" value="Int_N"/>
    <property type="match status" value="1"/>
</dbReference>
<dbReference type="KEGG" id="brb:EH207_02250"/>
<evidence type="ECO:0000313" key="3">
    <source>
        <dbReference type="Proteomes" id="UP000299580"/>
    </source>
</evidence>
<dbReference type="AlphaFoldDB" id="A0A4P8QTJ0"/>
<dbReference type="RefSeq" id="WP_137712549.1">
    <property type="nucleotide sequence ID" value="NZ_CP034035.1"/>
</dbReference>
<name>A0A4P8QTJ0_9GAMM</name>
<protein>
    <recommendedName>
        <fullName evidence="1">Phage integrase N-terminal domain-containing protein</fullName>
    </recommendedName>
</protein>
<gene>
    <name evidence="2" type="ORF">EH207_02250</name>
</gene>
<organism evidence="2 3">
    <name type="scientific">Brenneria rubrifaciens</name>
    <dbReference type="NCBI Taxonomy" id="55213"/>
    <lineage>
        <taxon>Bacteria</taxon>
        <taxon>Pseudomonadati</taxon>
        <taxon>Pseudomonadota</taxon>
        <taxon>Gammaproteobacteria</taxon>
        <taxon>Enterobacterales</taxon>
        <taxon>Pectobacteriaceae</taxon>
        <taxon>Brenneria</taxon>
    </lineage>
</organism>